<evidence type="ECO:0000256" key="8">
    <source>
        <dbReference type="ARBA" id="ARBA00023316"/>
    </source>
</evidence>
<keyword evidence="8 10" id="KW-0961">Cell wall biogenesis/degradation</keyword>
<dbReference type="EC" id="3.4.13.22" evidence="9 10"/>
<evidence type="ECO:0000256" key="5">
    <source>
        <dbReference type="ARBA" id="ARBA00022833"/>
    </source>
</evidence>
<dbReference type="CDD" id="cd14817">
    <property type="entry name" value="D-Ala-D-Ala_dipeptidase_VanX"/>
    <property type="match status" value="1"/>
</dbReference>
<dbReference type="RefSeq" id="WP_273637905.1">
    <property type="nucleotide sequence ID" value="NZ_JAQQXP010000001.1"/>
</dbReference>
<evidence type="ECO:0000256" key="10">
    <source>
        <dbReference type="PIRNR" id="PIRNR026671"/>
    </source>
</evidence>
<evidence type="ECO:0000256" key="4">
    <source>
        <dbReference type="ARBA" id="ARBA00022801"/>
    </source>
</evidence>
<evidence type="ECO:0000256" key="6">
    <source>
        <dbReference type="ARBA" id="ARBA00022997"/>
    </source>
</evidence>
<dbReference type="Proteomes" id="UP001218788">
    <property type="component" value="Unassembled WGS sequence"/>
</dbReference>
<evidence type="ECO:0000256" key="3">
    <source>
        <dbReference type="ARBA" id="ARBA00022723"/>
    </source>
</evidence>
<dbReference type="PIRSF" id="PIRSF026671">
    <property type="entry name" value="AA_dipeptidase"/>
    <property type="match status" value="1"/>
</dbReference>
<gene>
    <name evidence="9" type="primary">ddpX</name>
    <name evidence="11" type="ORF">OIK42_01915</name>
</gene>
<feature type="active site" description="Proton donor/acceptor" evidence="9">
    <location>
        <position position="228"/>
    </location>
</feature>
<dbReference type="HAMAP" id="MF_01924">
    <property type="entry name" value="A_A_dipeptidase"/>
    <property type="match status" value="1"/>
</dbReference>
<comment type="function">
    <text evidence="9 10">Catalyzes hydrolysis of the D-alanyl-D-alanine dipeptide.</text>
</comment>
<evidence type="ECO:0000256" key="7">
    <source>
        <dbReference type="ARBA" id="ARBA00023049"/>
    </source>
</evidence>
<name>A0ABT5KZ95_9ALTE</name>
<keyword evidence="5 9" id="KW-0862">Zinc</keyword>
<dbReference type="InterPro" id="IPR000755">
    <property type="entry name" value="A_A_dipeptidase"/>
</dbReference>
<dbReference type="Pfam" id="PF01427">
    <property type="entry name" value="Peptidase_M15"/>
    <property type="match status" value="1"/>
</dbReference>
<dbReference type="SUPFAM" id="SSF55166">
    <property type="entry name" value="Hedgehog/DD-peptidase"/>
    <property type="match status" value="1"/>
</dbReference>
<keyword evidence="4 9" id="KW-0378">Hydrolase</keyword>
<dbReference type="InterPro" id="IPR009045">
    <property type="entry name" value="Zn_M74/Hedgehog-like"/>
</dbReference>
<keyword evidence="12" id="KW-1185">Reference proteome</keyword>
<feature type="site" description="Transition state stabilizer" evidence="9">
    <location>
        <position position="116"/>
    </location>
</feature>
<protein>
    <recommendedName>
        <fullName evidence="9 10">D-alanyl-D-alanine dipeptidase</fullName>
        <shortName evidence="9 10">D-Ala-D-Ala dipeptidase</shortName>
        <ecNumber evidence="9 10">3.4.13.22</ecNumber>
    </recommendedName>
</protein>
<organism evidence="11 12">
    <name type="scientific">Alteromonas gilva</name>
    <dbReference type="NCBI Taxonomy" id="2987522"/>
    <lineage>
        <taxon>Bacteria</taxon>
        <taxon>Pseudomonadati</taxon>
        <taxon>Pseudomonadota</taxon>
        <taxon>Gammaproteobacteria</taxon>
        <taxon>Alteromonadales</taxon>
        <taxon>Alteromonadaceae</taxon>
        <taxon>Alteromonas/Salinimonas group</taxon>
        <taxon>Alteromonas</taxon>
    </lineage>
</organism>
<proteinExistence type="inferred from homology"/>
<feature type="binding site" evidence="9">
    <location>
        <position position="160"/>
    </location>
    <ligand>
        <name>Zn(2+)</name>
        <dbReference type="ChEBI" id="CHEBI:29105"/>
        <note>catalytic</note>
    </ligand>
</feature>
<accession>A0ABT5KZ95</accession>
<evidence type="ECO:0000256" key="9">
    <source>
        <dbReference type="HAMAP-Rule" id="MF_01924"/>
    </source>
</evidence>
<comment type="similarity">
    <text evidence="9 10">Belongs to the peptidase M15D family.</text>
</comment>
<feature type="binding site" evidence="9">
    <location>
        <position position="231"/>
    </location>
    <ligand>
        <name>Zn(2+)</name>
        <dbReference type="ChEBI" id="CHEBI:29105"/>
        <note>catalytic</note>
    </ligand>
</feature>
<dbReference type="EMBL" id="JAQQXP010000001">
    <property type="protein sequence ID" value="MDC8829509.1"/>
    <property type="molecule type" value="Genomic_DNA"/>
</dbReference>
<keyword evidence="2 9" id="KW-0645">Protease</keyword>
<comment type="catalytic activity">
    <reaction evidence="1 9 10">
        <text>D-alanyl-D-alanine + H2O = 2 D-alanine</text>
        <dbReference type="Rhea" id="RHEA:20661"/>
        <dbReference type="ChEBI" id="CHEBI:15377"/>
        <dbReference type="ChEBI" id="CHEBI:57416"/>
        <dbReference type="ChEBI" id="CHEBI:57822"/>
        <dbReference type="EC" id="3.4.13.22"/>
    </reaction>
</comment>
<comment type="cofactor">
    <cofactor evidence="9">
        <name>Zn(2+)</name>
        <dbReference type="ChEBI" id="CHEBI:29105"/>
    </cofactor>
    <text evidence="9">Binds 1 zinc ion per subunit.</text>
</comment>
<dbReference type="PANTHER" id="PTHR43126">
    <property type="entry name" value="D-ALANYL-D-ALANINE DIPEPTIDASE"/>
    <property type="match status" value="1"/>
</dbReference>
<comment type="caution">
    <text evidence="11">The sequence shown here is derived from an EMBL/GenBank/DDBJ whole genome shotgun (WGS) entry which is preliminary data.</text>
</comment>
<reference evidence="11 12" key="1">
    <citation type="submission" date="2022-10" db="EMBL/GenBank/DDBJ databases">
        <title>Alteromonas sp. chi3 Genome sequencing.</title>
        <authorList>
            <person name="Park S."/>
        </authorList>
    </citation>
    <scope>NUCLEOTIDE SEQUENCE [LARGE SCALE GENOMIC DNA]</scope>
    <source>
        <strain evidence="12">chi3</strain>
    </source>
</reference>
<sequence>MTDVFRIAREQRHRQIHEYKAMINKTTTAIGLILLTASELTLASTTPHQFVDVKSVIRDVNTEIRYYSDDNFVGTRIDGYEAAKCLLHRAAANDLKQASEELAGQGYRLKIFDCYRPEQAVAHFMRWAQDISDQSTKSDYYPNIEKADLVPDYIAARSGHSRGYTIDLTLEQVQADGSYKEVDMGSPFDMFDTLSNTDDSRITETQKRHRYQLKSIMHKHHFSAYSMEWWHFTHESDPKTNYWDFPVK</sequence>
<evidence type="ECO:0000256" key="1">
    <source>
        <dbReference type="ARBA" id="ARBA00001362"/>
    </source>
</evidence>
<dbReference type="PANTHER" id="PTHR43126:SF1">
    <property type="entry name" value="D-ALANYL-D-ALANINE DIPEPTIDASE"/>
    <property type="match status" value="1"/>
</dbReference>
<evidence type="ECO:0000313" key="11">
    <source>
        <dbReference type="EMBL" id="MDC8829509.1"/>
    </source>
</evidence>
<evidence type="ECO:0000256" key="2">
    <source>
        <dbReference type="ARBA" id="ARBA00022670"/>
    </source>
</evidence>
<feature type="binding site" evidence="9">
    <location>
        <position position="167"/>
    </location>
    <ligand>
        <name>Zn(2+)</name>
        <dbReference type="ChEBI" id="CHEBI:29105"/>
        <note>catalytic</note>
    </ligand>
</feature>
<evidence type="ECO:0000313" key="12">
    <source>
        <dbReference type="Proteomes" id="UP001218788"/>
    </source>
</evidence>
<keyword evidence="3 9" id="KW-0479">Metal-binding</keyword>
<keyword evidence="6 9" id="KW-0224">Dipeptidase</keyword>
<dbReference type="Gene3D" id="3.30.1380.10">
    <property type="match status" value="1"/>
</dbReference>
<keyword evidence="7 9" id="KW-0482">Metalloprotease</keyword>